<feature type="compositionally biased region" description="Acidic residues" evidence="1">
    <location>
        <begin position="74"/>
        <end position="91"/>
    </location>
</feature>
<feature type="region of interest" description="Disordered" evidence="1">
    <location>
        <begin position="1"/>
        <end position="91"/>
    </location>
</feature>
<feature type="region of interest" description="Disordered" evidence="1">
    <location>
        <begin position="387"/>
        <end position="409"/>
    </location>
</feature>
<dbReference type="OMA" id="DCTHREL"/>
<organism evidence="2 3">
    <name type="scientific">Epicoccum nigrum</name>
    <name type="common">Soil fungus</name>
    <name type="synonym">Epicoccum purpurascens</name>
    <dbReference type="NCBI Taxonomy" id="105696"/>
    <lineage>
        <taxon>Eukaryota</taxon>
        <taxon>Fungi</taxon>
        <taxon>Dikarya</taxon>
        <taxon>Ascomycota</taxon>
        <taxon>Pezizomycotina</taxon>
        <taxon>Dothideomycetes</taxon>
        <taxon>Pleosporomycetidae</taxon>
        <taxon>Pleosporales</taxon>
        <taxon>Pleosporineae</taxon>
        <taxon>Didymellaceae</taxon>
        <taxon>Epicoccum</taxon>
    </lineage>
</organism>
<evidence type="ECO:0000313" key="2">
    <source>
        <dbReference type="EMBL" id="OSS43245.1"/>
    </source>
</evidence>
<keyword evidence="3" id="KW-1185">Reference proteome</keyword>
<dbReference type="Proteomes" id="UP000193240">
    <property type="component" value="Unassembled WGS sequence"/>
</dbReference>
<dbReference type="InParanoid" id="A0A1Y2LHE7"/>
<evidence type="ECO:0000256" key="1">
    <source>
        <dbReference type="SAM" id="MobiDB-lite"/>
    </source>
</evidence>
<feature type="region of interest" description="Disordered" evidence="1">
    <location>
        <begin position="108"/>
        <end position="140"/>
    </location>
</feature>
<reference evidence="2 3" key="1">
    <citation type="journal article" date="2017" name="Genome Announc.">
        <title>Genome sequence of the saprophytic ascomycete Epicoccum nigrum ICMP 19927 strain isolated from New Zealand.</title>
        <authorList>
            <person name="Fokin M."/>
            <person name="Fleetwood D."/>
            <person name="Weir B.S."/>
            <person name="Villas-Boas S.G."/>
        </authorList>
    </citation>
    <scope>NUCLEOTIDE SEQUENCE [LARGE SCALE GENOMIC DNA]</scope>
    <source>
        <strain evidence="2 3">ICMP 19927</strain>
    </source>
</reference>
<protein>
    <submittedName>
        <fullName evidence="2">Uncharacterized protein</fullName>
    </submittedName>
</protein>
<feature type="compositionally biased region" description="Low complexity" evidence="1">
    <location>
        <begin position="399"/>
        <end position="408"/>
    </location>
</feature>
<proteinExistence type="predicted"/>
<gene>
    <name evidence="2" type="ORF">B5807_12114</name>
</gene>
<feature type="compositionally biased region" description="Polar residues" evidence="1">
    <location>
        <begin position="8"/>
        <end position="18"/>
    </location>
</feature>
<name>A0A1Y2LHE7_EPING</name>
<accession>A0A1Y2LHE7</accession>
<evidence type="ECO:0000313" key="3">
    <source>
        <dbReference type="Proteomes" id="UP000193240"/>
    </source>
</evidence>
<dbReference type="AlphaFoldDB" id="A0A1Y2LHE7"/>
<dbReference type="EMBL" id="KZ107884">
    <property type="protein sequence ID" value="OSS43245.1"/>
    <property type="molecule type" value="Genomic_DNA"/>
</dbReference>
<feature type="compositionally biased region" description="Low complexity" evidence="1">
    <location>
        <begin position="121"/>
        <end position="130"/>
    </location>
</feature>
<sequence length="563" mass="64123">MKRKPSRSKNLPASSETSRPAKRQRRPTQKFDQGVNRAPPTPPSTVRRLVRLREPTPPHNQGTPSPREATPPLAEDEDVEEQAADAGLDDDNEIDEQVEDALAAATAVEEVTADSPGEATAVSAQSSQAQRPESEQVDEEPHLHWNYRAWWTLGKNLIPQAAVAKRNKPLYTVDEDRVWQWADGVVEKQLPRVAIIDSLTATLYYTSGRQAKSDRCTLALQRRQSAAGRTVVVGNWFDFEEELAEMDKESGQIMTCDFDLVLREQQMPQLSTQPASQLARSSARRPGIVTAIMEEGLAGVVTNERFATGNAIGIRDHWRCQNERCSNNPGVCWIRLPPGRQVERVGDHYPLNGNSVSNWASAITRQECTVEEPSQDLQLQFIMSRDRVERENKRRRKSSPTSSGSNSSIDKLTKAILVGHLTQLKQPQQQQCQHQLEHEYPQPRVWRDFDCTHRELEQHTHNFFDYWLASSLHQVDAIKDIKKLVFTDHQYNINMLIDNQDGMLFSTWVKHFKQIPVMHAHMRRKAHEWRRSYAGLTPMNRQIIRQCETDGELSGSPCLEDQV</sequence>